<dbReference type="Gene3D" id="3.40.50.80">
    <property type="entry name" value="Nucleotide-binding domain of ferredoxin-NADP reductase (FNR) module"/>
    <property type="match status" value="1"/>
</dbReference>
<dbReference type="GO" id="GO:0016491">
    <property type="term" value="F:oxidoreductase activity"/>
    <property type="evidence" value="ECO:0007669"/>
    <property type="project" value="UniProtKB-KW"/>
</dbReference>
<feature type="domain" description="FAD-binding FR-type" evidence="5">
    <location>
        <begin position="91"/>
        <end position="189"/>
    </location>
</feature>
<dbReference type="PANTHER" id="PTHR47354:SF7">
    <property type="entry name" value="NAD(P)H-FLAVIN REDUCTASE"/>
    <property type="match status" value="1"/>
</dbReference>
<evidence type="ECO:0000256" key="1">
    <source>
        <dbReference type="ARBA" id="ARBA00023002"/>
    </source>
</evidence>
<dbReference type="Pfam" id="PF00175">
    <property type="entry name" value="NAD_binding_1"/>
    <property type="match status" value="1"/>
</dbReference>
<dbReference type="GO" id="GO:0051536">
    <property type="term" value="F:iron-sulfur cluster binding"/>
    <property type="evidence" value="ECO:0007669"/>
    <property type="project" value="InterPro"/>
</dbReference>
<comment type="similarity">
    <text evidence="3">Belongs to the Fre/LuxG FAD/NAD(P) flavoprotein oxidoreductase family.</text>
</comment>
<dbReference type="GO" id="GO:0008218">
    <property type="term" value="P:bioluminescence"/>
    <property type="evidence" value="ECO:0007669"/>
    <property type="project" value="UniProtKB-KW"/>
</dbReference>
<dbReference type="InterPro" id="IPR050415">
    <property type="entry name" value="MRET"/>
</dbReference>
<accession>A0A139SXQ9</accession>
<sequence length="326" mass="36180">MRTVTLQPLGAVLSVQPNERILQAACRLGFHPPQSCRNGACHICAATLLSGQVKQQGQILAEGEIFTCLAEPLADCTLHWEAVLTAGELPRRRIACQLVDCTDSGADVFRVLLRAPAGAKIRYHAGQYLRIERDNGESRAFSIASTPDCGRELELHILAREQSAKDLLTQLQRERLARVELPFGNAHLAQLPGRPLLLIAAGTGMAQMQSLVDSCLLRGFNYPIYLYWGARLATDFYHLPHWDDWQQAKNIHLCQVVSEDNDWQGRRGLLHQAVCADFRGQLKKLQTHICGSPEMVYATCDALIAAGMAQSQMHADVFSYAPRQED</sequence>
<dbReference type="CDD" id="cd06189">
    <property type="entry name" value="flavin_oxioreductase"/>
    <property type="match status" value="1"/>
</dbReference>
<dbReference type="RefSeq" id="WP_068387272.1">
    <property type="nucleotide sequence ID" value="NZ_LSZO01000036.1"/>
</dbReference>
<organism evidence="6 7">
    <name type="scientific">Ventosimonas gracilis</name>
    <dbReference type="NCBI Taxonomy" id="1680762"/>
    <lineage>
        <taxon>Bacteria</taxon>
        <taxon>Pseudomonadati</taxon>
        <taxon>Pseudomonadota</taxon>
        <taxon>Gammaproteobacteria</taxon>
        <taxon>Pseudomonadales</taxon>
        <taxon>Ventosimonadaceae</taxon>
        <taxon>Ventosimonas</taxon>
    </lineage>
</organism>
<keyword evidence="1" id="KW-0560">Oxidoreductase</keyword>
<dbReference type="Gene3D" id="3.10.20.30">
    <property type="match status" value="1"/>
</dbReference>
<dbReference type="InterPro" id="IPR001041">
    <property type="entry name" value="2Fe-2S_ferredoxin-type"/>
</dbReference>
<evidence type="ECO:0000256" key="3">
    <source>
        <dbReference type="ARBA" id="ARBA00038177"/>
    </source>
</evidence>
<reference evidence="6 7" key="1">
    <citation type="submission" date="2016-02" db="EMBL/GenBank/DDBJ databases">
        <authorList>
            <person name="Wen L."/>
            <person name="He K."/>
            <person name="Yang H."/>
        </authorList>
    </citation>
    <scope>NUCLEOTIDE SEQUENCE [LARGE SCALE GENOMIC DNA]</scope>
    <source>
        <strain evidence="6 7">CV58</strain>
    </source>
</reference>
<dbReference type="InterPro" id="IPR001433">
    <property type="entry name" value="OxRdtase_FAD/NAD-bd"/>
</dbReference>
<feature type="domain" description="2Fe-2S ferredoxin-type" evidence="4">
    <location>
        <begin position="2"/>
        <end position="84"/>
    </location>
</feature>
<keyword evidence="7" id="KW-1185">Reference proteome</keyword>
<proteinExistence type="inferred from homology"/>
<dbReference type="CDD" id="cd00207">
    <property type="entry name" value="fer2"/>
    <property type="match status" value="1"/>
</dbReference>
<dbReference type="PRINTS" id="PR00410">
    <property type="entry name" value="PHEHYDRXLASE"/>
</dbReference>
<dbReference type="SUPFAM" id="SSF52343">
    <property type="entry name" value="Ferredoxin reductase-like, C-terminal NADP-linked domain"/>
    <property type="match status" value="1"/>
</dbReference>
<dbReference type="Pfam" id="PF00111">
    <property type="entry name" value="Fer2"/>
    <property type="match status" value="1"/>
</dbReference>
<dbReference type="SUPFAM" id="SSF54292">
    <property type="entry name" value="2Fe-2S ferredoxin-like"/>
    <property type="match status" value="1"/>
</dbReference>
<dbReference type="InterPro" id="IPR017927">
    <property type="entry name" value="FAD-bd_FR_type"/>
</dbReference>
<dbReference type="Gene3D" id="2.40.30.10">
    <property type="entry name" value="Translation factors"/>
    <property type="match status" value="1"/>
</dbReference>
<dbReference type="PANTHER" id="PTHR47354">
    <property type="entry name" value="NADH OXIDOREDUCTASE HCR"/>
    <property type="match status" value="1"/>
</dbReference>
<evidence type="ECO:0000259" key="5">
    <source>
        <dbReference type="PROSITE" id="PS51384"/>
    </source>
</evidence>
<evidence type="ECO:0000313" key="7">
    <source>
        <dbReference type="Proteomes" id="UP000072660"/>
    </source>
</evidence>
<dbReference type="EMBL" id="LSZO01000036">
    <property type="protein sequence ID" value="KXU39181.1"/>
    <property type="molecule type" value="Genomic_DNA"/>
</dbReference>
<keyword evidence="2" id="KW-0455">Luminescence</keyword>
<protein>
    <submittedName>
        <fullName evidence="6">CDP-6-deoxy-delta-3,4-glucoseen reductase</fullName>
    </submittedName>
</protein>
<dbReference type="AlphaFoldDB" id="A0A139SXQ9"/>
<comment type="caution">
    <text evidence="6">The sequence shown here is derived from an EMBL/GenBank/DDBJ whole genome shotgun (WGS) entry which is preliminary data.</text>
</comment>
<evidence type="ECO:0000313" key="6">
    <source>
        <dbReference type="EMBL" id="KXU39181.1"/>
    </source>
</evidence>
<dbReference type="PROSITE" id="PS51384">
    <property type="entry name" value="FAD_FR"/>
    <property type="match status" value="1"/>
</dbReference>
<dbReference type="Proteomes" id="UP000072660">
    <property type="component" value="Unassembled WGS sequence"/>
</dbReference>
<dbReference type="InterPro" id="IPR017938">
    <property type="entry name" value="Riboflavin_synthase-like_b-brl"/>
</dbReference>
<dbReference type="InterPro" id="IPR039261">
    <property type="entry name" value="FNR_nucleotide-bd"/>
</dbReference>
<dbReference type="InterPro" id="IPR036010">
    <property type="entry name" value="2Fe-2S_ferredoxin-like_sf"/>
</dbReference>
<evidence type="ECO:0000256" key="2">
    <source>
        <dbReference type="ARBA" id="ARBA00023223"/>
    </source>
</evidence>
<dbReference type="PROSITE" id="PS51085">
    <property type="entry name" value="2FE2S_FER_2"/>
    <property type="match status" value="1"/>
</dbReference>
<dbReference type="InterPro" id="IPR012675">
    <property type="entry name" value="Beta-grasp_dom_sf"/>
</dbReference>
<name>A0A139SXQ9_9GAMM</name>
<evidence type="ECO:0000259" key="4">
    <source>
        <dbReference type="PROSITE" id="PS51085"/>
    </source>
</evidence>
<dbReference type="SUPFAM" id="SSF63380">
    <property type="entry name" value="Riboflavin synthase domain-like"/>
    <property type="match status" value="1"/>
</dbReference>
<gene>
    <name evidence="6" type="ORF">AXE65_09985</name>
</gene>